<evidence type="ECO:0000313" key="2">
    <source>
        <dbReference type="EMBL" id="MBC2901588.1"/>
    </source>
</evidence>
<reference evidence="2 3" key="1">
    <citation type="submission" date="2020-08" db="EMBL/GenBank/DDBJ databases">
        <title>Streptomyces sp. PSKA01 genome sequencing and assembly.</title>
        <authorList>
            <person name="Mandal S."/>
            <person name="Maiti P.K."/>
            <person name="Das P."/>
        </authorList>
    </citation>
    <scope>NUCLEOTIDE SEQUENCE [LARGE SCALE GENOMIC DNA]</scope>
    <source>
        <strain evidence="2 3">PSKA01</strain>
    </source>
</reference>
<accession>A0A7X1IZS7</accession>
<gene>
    <name evidence="2" type="ORF">H4N64_08210</name>
</gene>
<dbReference type="AlphaFoldDB" id="A0A7X1IZS7"/>
<feature type="region of interest" description="Disordered" evidence="1">
    <location>
        <begin position="78"/>
        <end position="112"/>
    </location>
</feature>
<name>A0A7X1IZS7_9ACTN</name>
<sequence>MTLWNVTAPTVRTVGDEEVRGTQTWVVQARRSSEAVRQVIARAAGEDAVRHRRAAVIDSTALTAAPWRSAQGLLGPTVPCPLSARSGHDGPDQGADTSPSAPFQPGTGTTAA</sequence>
<organism evidence="2 3">
    <name type="scientific">Streptomyces cupreus</name>
    <dbReference type="NCBI Taxonomy" id="2759956"/>
    <lineage>
        <taxon>Bacteria</taxon>
        <taxon>Bacillati</taxon>
        <taxon>Actinomycetota</taxon>
        <taxon>Actinomycetes</taxon>
        <taxon>Kitasatosporales</taxon>
        <taxon>Streptomycetaceae</taxon>
        <taxon>Streptomyces</taxon>
    </lineage>
</organism>
<keyword evidence="3" id="KW-1185">Reference proteome</keyword>
<evidence type="ECO:0000256" key="1">
    <source>
        <dbReference type="SAM" id="MobiDB-lite"/>
    </source>
</evidence>
<protein>
    <submittedName>
        <fullName evidence="2">Uncharacterized protein</fullName>
    </submittedName>
</protein>
<dbReference type="RefSeq" id="WP_186281445.1">
    <property type="nucleotide sequence ID" value="NZ_JACMSF010000006.1"/>
</dbReference>
<proteinExistence type="predicted"/>
<dbReference type="Proteomes" id="UP000584670">
    <property type="component" value="Unassembled WGS sequence"/>
</dbReference>
<dbReference type="EMBL" id="JACMSF010000006">
    <property type="protein sequence ID" value="MBC2901588.1"/>
    <property type="molecule type" value="Genomic_DNA"/>
</dbReference>
<feature type="compositionally biased region" description="Polar residues" evidence="1">
    <location>
        <begin position="95"/>
        <end position="112"/>
    </location>
</feature>
<evidence type="ECO:0000313" key="3">
    <source>
        <dbReference type="Proteomes" id="UP000584670"/>
    </source>
</evidence>
<comment type="caution">
    <text evidence="2">The sequence shown here is derived from an EMBL/GenBank/DDBJ whole genome shotgun (WGS) entry which is preliminary data.</text>
</comment>